<sequence length="73" mass="7750">MYTSLACSPQKHRMPGNGEPPRQTEHHGADAAESVSLRAAEVDPNRKPSADRGGGAQSDGFPQFLTNDNGFAI</sequence>
<evidence type="ECO:0000313" key="3">
    <source>
        <dbReference type="Proteomes" id="UP000438429"/>
    </source>
</evidence>
<proteinExistence type="predicted"/>
<gene>
    <name evidence="2" type="ORF">F2P81_008241</name>
</gene>
<evidence type="ECO:0000313" key="2">
    <source>
        <dbReference type="EMBL" id="KAF0040006.1"/>
    </source>
</evidence>
<dbReference type="EMBL" id="VEVO01000007">
    <property type="protein sequence ID" value="KAF0040006.1"/>
    <property type="molecule type" value="Genomic_DNA"/>
</dbReference>
<dbReference type="Proteomes" id="UP000438429">
    <property type="component" value="Unassembled WGS sequence"/>
</dbReference>
<comment type="caution">
    <text evidence="2">The sequence shown here is derived from an EMBL/GenBank/DDBJ whole genome shotgun (WGS) entry which is preliminary data.</text>
</comment>
<feature type="compositionally biased region" description="Basic and acidic residues" evidence="1">
    <location>
        <begin position="40"/>
        <end position="50"/>
    </location>
</feature>
<reference evidence="2 3" key="1">
    <citation type="submission" date="2019-06" db="EMBL/GenBank/DDBJ databases">
        <title>Draft genomes of female and male turbot (Scophthalmus maximus).</title>
        <authorList>
            <person name="Xu H."/>
            <person name="Xu X.-W."/>
            <person name="Shao C."/>
            <person name="Chen S."/>
        </authorList>
    </citation>
    <scope>NUCLEOTIDE SEQUENCE [LARGE SCALE GENOMIC DNA]</scope>
    <source>
        <strain evidence="2">Ysfricsl-2016a</strain>
        <tissue evidence="2">Blood</tissue>
    </source>
</reference>
<dbReference type="AlphaFoldDB" id="A0A6A4SXP9"/>
<feature type="region of interest" description="Disordered" evidence="1">
    <location>
        <begin position="1"/>
        <end position="73"/>
    </location>
</feature>
<name>A0A6A4SXP9_SCOMX</name>
<feature type="compositionally biased region" description="Polar residues" evidence="1">
    <location>
        <begin position="64"/>
        <end position="73"/>
    </location>
</feature>
<protein>
    <submittedName>
        <fullName evidence="2">Uncharacterized protein</fullName>
    </submittedName>
</protein>
<accession>A0A6A4SXP9</accession>
<organism evidence="2 3">
    <name type="scientific">Scophthalmus maximus</name>
    <name type="common">Turbot</name>
    <name type="synonym">Psetta maxima</name>
    <dbReference type="NCBI Taxonomy" id="52904"/>
    <lineage>
        <taxon>Eukaryota</taxon>
        <taxon>Metazoa</taxon>
        <taxon>Chordata</taxon>
        <taxon>Craniata</taxon>
        <taxon>Vertebrata</taxon>
        <taxon>Euteleostomi</taxon>
        <taxon>Actinopterygii</taxon>
        <taxon>Neopterygii</taxon>
        <taxon>Teleostei</taxon>
        <taxon>Neoteleostei</taxon>
        <taxon>Acanthomorphata</taxon>
        <taxon>Carangaria</taxon>
        <taxon>Pleuronectiformes</taxon>
        <taxon>Pleuronectoidei</taxon>
        <taxon>Scophthalmidae</taxon>
        <taxon>Scophthalmus</taxon>
    </lineage>
</organism>
<evidence type="ECO:0000256" key="1">
    <source>
        <dbReference type="SAM" id="MobiDB-lite"/>
    </source>
</evidence>